<feature type="compositionally biased region" description="Acidic residues" evidence="1">
    <location>
        <begin position="203"/>
        <end position="224"/>
    </location>
</feature>
<reference evidence="2" key="1">
    <citation type="submission" date="2020-11" db="EMBL/GenBank/DDBJ databases">
        <authorList>
            <consortium name="DOE Joint Genome Institute"/>
            <person name="Ahrendt S."/>
            <person name="Riley R."/>
            <person name="Andreopoulos W."/>
            <person name="LaButti K."/>
            <person name="Pangilinan J."/>
            <person name="Ruiz-duenas F.J."/>
            <person name="Barrasa J.M."/>
            <person name="Sanchez-Garcia M."/>
            <person name="Camarero S."/>
            <person name="Miyauchi S."/>
            <person name="Serrano A."/>
            <person name="Linde D."/>
            <person name="Babiker R."/>
            <person name="Drula E."/>
            <person name="Ayuso-Fernandez I."/>
            <person name="Pacheco R."/>
            <person name="Padilla G."/>
            <person name="Ferreira P."/>
            <person name="Barriuso J."/>
            <person name="Kellner H."/>
            <person name="Castanera R."/>
            <person name="Alfaro M."/>
            <person name="Ramirez L."/>
            <person name="Pisabarro A.G."/>
            <person name="Kuo A."/>
            <person name="Tritt A."/>
            <person name="Lipzen A."/>
            <person name="He G."/>
            <person name="Yan M."/>
            <person name="Ng V."/>
            <person name="Cullen D."/>
            <person name="Martin F."/>
            <person name="Rosso M.-N."/>
            <person name="Henrissat B."/>
            <person name="Hibbett D."/>
            <person name="Martinez A.T."/>
            <person name="Grigoriev I.V."/>
        </authorList>
    </citation>
    <scope>NUCLEOTIDE SEQUENCE</scope>
    <source>
        <strain evidence="2">AH 44721</strain>
    </source>
</reference>
<sequence>MASSPVALVIRTTRVVAYTMVTLYKLPEWYHGISSHSPYHWKGCLAENESLDDADESDTGAADREVPPQWHSSKIVLHHSGHHHPKTMQLTPQEQAVQQHSLTPSPPGQGASYRAQSEDDQEEFNYSPPPPNQLALHKHIKKQVYVDVPTFKPSAYKGKGKAKAIPQDQEEEGTSGSETVDSNLQESDASNDKDKTYQLNSDNEGDEEEVFELSQDDAGQEDEDIIHHDRGKDGSSEQEDEEDVERLLEDAEVVLADLIEEEALMDVNEDMAEAEHKAQHTQPKHCKKKVGCPSQDFEEQMRYTGHQVKNALAVIAKKFGVTLEQKLLGHSRKGHKKAADGNGNGGTDNDSDSDLDSDLDEDGDADSTADGEVDIDKLYHEIVDGMTAEERRKFTMDCDDRIAVIKLEKGIQKMK</sequence>
<feature type="region of interest" description="Disordered" evidence="1">
    <location>
        <begin position="79"/>
        <end position="134"/>
    </location>
</feature>
<evidence type="ECO:0000313" key="2">
    <source>
        <dbReference type="EMBL" id="KAF8875486.1"/>
    </source>
</evidence>
<feature type="region of interest" description="Disordered" evidence="1">
    <location>
        <begin position="152"/>
        <end position="245"/>
    </location>
</feature>
<feature type="compositionally biased region" description="Acidic residues" evidence="1">
    <location>
        <begin position="349"/>
        <end position="372"/>
    </location>
</feature>
<evidence type="ECO:0000256" key="1">
    <source>
        <dbReference type="SAM" id="MobiDB-lite"/>
    </source>
</evidence>
<dbReference type="Proteomes" id="UP000724874">
    <property type="component" value="Unassembled WGS sequence"/>
</dbReference>
<feature type="compositionally biased region" description="Basic and acidic residues" evidence="1">
    <location>
        <begin position="225"/>
        <end position="235"/>
    </location>
</feature>
<accession>A0A9P5N9J2</accession>
<dbReference type="AlphaFoldDB" id="A0A9P5N9J2"/>
<dbReference type="EMBL" id="JADNYJ010000196">
    <property type="protein sequence ID" value="KAF8875486.1"/>
    <property type="molecule type" value="Genomic_DNA"/>
</dbReference>
<keyword evidence="3" id="KW-1185">Reference proteome</keyword>
<protein>
    <submittedName>
        <fullName evidence="2">Uncharacterized protein</fullName>
    </submittedName>
</protein>
<comment type="caution">
    <text evidence="2">The sequence shown here is derived from an EMBL/GenBank/DDBJ whole genome shotgun (WGS) entry which is preliminary data.</text>
</comment>
<feature type="compositionally biased region" description="Polar residues" evidence="1">
    <location>
        <begin position="174"/>
        <end position="188"/>
    </location>
</feature>
<feature type="region of interest" description="Disordered" evidence="1">
    <location>
        <begin position="329"/>
        <end position="372"/>
    </location>
</feature>
<evidence type="ECO:0000313" key="3">
    <source>
        <dbReference type="Proteomes" id="UP000724874"/>
    </source>
</evidence>
<organism evidence="2 3">
    <name type="scientific">Gymnopilus junonius</name>
    <name type="common">Spectacular rustgill mushroom</name>
    <name type="synonym">Gymnopilus spectabilis subsp. junonius</name>
    <dbReference type="NCBI Taxonomy" id="109634"/>
    <lineage>
        <taxon>Eukaryota</taxon>
        <taxon>Fungi</taxon>
        <taxon>Dikarya</taxon>
        <taxon>Basidiomycota</taxon>
        <taxon>Agaricomycotina</taxon>
        <taxon>Agaricomycetes</taxon>
        <taxon>Agaricomycetidae</taxon>
        <taxon>Agaricales</taxon>
        <taxon>Agaricineae</taxon>
        <taxon>Hymenogastraceae</taxon>
        <taxon>Gymnopilus</taxon>
    </lineage>
</organism>
<proteinExistence type="predicted"/>
<feature type="region of interest" description="Disordered" evidence="1">
    <location>
        <begin position="272"/>
        <end position="291"/>
    </location>
</feature>
<gene>
    <name evidence="2" type="ORF">CPB84DRAFT_1752669</name>
</gene>
<feature type="compositionally biased region" description="Polar residues" evidence="1">
    <location>
        <begin position="88"/>
        <end position="103"/>
    </location>
</feature>
<name>A0A9P5N9J2_GYMJU</name>